<dbReference type="InterPro" id="IPR042099">
    <property type="entry name" value="ANL_N_sf"/>
</dbReference>
<evidence type="ECO:0000259" key="8">
    <source>
        <dbReference type="Pfam" id="PF13193"/>
    </source>
</evidence>
<organism evidence="10 11">
    <name type="scientific">Bipolaris victoriae (strain FI3)</name>
    <name type="common">Victoria blight of oats agent</name>
    <name type="synonym">Cochliobolus victoriae</name>
    <dbReference type="NCBI Taxonomy" id="930091"/>
    <lineage>
        <taxon>Eukaryota</taxon>
        <taxon>Fungi</taxon>
        <taxon>Dikarya</taxon>
        <taxon>Ascomycota</taxon>
        <taxon>Pezizomycotina</taxon>
        <taxon>Dothideomycetes</taxon>
        <taxon>Pleosporomycetidae</taxon>
        <taxon>Pleosporales</taxon>
        <taxon>Pleosporineae</taxon>
        <taxon>Pleosporaceae</taxon>
        <taxon>Bipolaris</taxon>
    </lineage>
</organism>
<dbReference type="RefSeq" id="XP_014554295.1">
    <property type="nucleotide sequence ID" value="XM_014698809.1"/>
</dbReference>
<feature type="region of interest" description="Disordered" evidence="6">
    <location>
        <begin position="1"/>
        <end position="32"/>
    </location>
</feature>
<dbReference type="Pfam" id="PF13193">
    <property type="entry name" value="AMP-binding_C"/>
    <property type="match status" value="1"/>
</dbReference>
<dbReference type="EC" id="6.2.1.1" evidence="5"/>
<dbReference type="GO" id="GO:0005524">
    <property type="term" value="F:ATP binding"/>
    <property type="evidence" value="ECO:0007669"/>
    <property type="project" value="UniProtKB-UniRule"/>
</dbReference>
<feature type="domain" description="AMP-dependent synthetase/ligase" evidence="7">
    <location>
        <begin position="97"/>
        <end position="474"/>
    </location>
</feature>
<dbReference type="InterPro" id="IPR020845">
    <property type="entry name" value="AMP-binding_CS"/>
</dbReference>
<gene>
    <name evidence="10" type="ORF">COCVIDRAFT_17958</name>
</gene>
<comment type="similarity">
    <text evidence="1 5">Belongs to the ATP-dependent AMP-binding enzyme family.</text>
</comment>
<dbReference type="FunFam" id="3.40.50.12780:FF:000001">
    <property type="entry name" value="Acetyl-coenzyme A synthetase"/>
    <property type="match status" value="1"/>
</dbReference>
<dbReference type="GeneID" id="26252091"/>
<evidence type="ECO:0000259" key="7">
    <source>
        <dbReference type="Pfam" id="PF00501"/>
    </source>
</evidence>
<reference evidence="10 11" key="1">
    <citation type="journal article" date="2013" name="PLoS Genet.">
        <title>Comparative genome structure, secondary metabolite, and effector coding capacity across Cochliobolus pathogens.</title>
        <authorList>
            <person name="Condon B.J."/>
            <person name="Leng Y."/>
            <person name="Wu D."/>
            <person name="Bushley K.E."/>
            <person name="Ohm R.A."/>
            <person name="Otillar R."/>
            <person name="Martin J."/>
            <person name="Schackwitz W."/>
            <person name="Grimwood J."/>
            <person name="MohdZainudin N."/>
            <person name="Xue C."/>
            <person name="Wang R."/>
            <person name="Manning V.A."/>
            <person name="Dhillon B."/>
            <person name="Tu Z.J."/>
            <person name="Steffenson B.J."/>
            <person name="Salamov A."/>
            <person name="Sun H."/>
            <person name="Lowry S."/>
            <person name="LaButti K."/>
            <person name="Han J."/>
            <person name="Copeland A."/>
            <person name="Lindquist E."/>
            <person name="Barry K."/>
            <person name="Schmutz J."/>
            <person name="Baker S.E."/>
            <person name="Ciuffetti L.M."/>
            <person name="Grigoriev I.V."/>
            <person name="Zhong S."/>
            <person name="Turgeon B.G."/>
        </authorList>
    </citation>
    <scope>NUCLEOTIDE SEQUENCE [LARGE SCALE GENOMIC DNA]</scope>
    <source>
        <strain evidence="10 11">FI3</strain>
    </source>
</reference>
<evidence type="ECO:0000256" key="5">
    <source>
        <dbReference type="RuleBase" id="RU361147"/>
    </source>
</evidence>
<dbReference type="CDD" id="cd05966">
    <property type="entry name" value="ACS"/>
    <property type="match status" value="1"/>
</dbReference>
<keyword evidence="11" id="KW-1185">Reference proteome</keyword>
<evidence type="ECO:0000313" key="10">
    <source>
        <dbReference type="EMBL" id="EUN24777.1"/>
    </source>
</evidence>
<name>W7EKF2_BIPV3</name>
<dbReference type="InterPro" id="IPR000873">
    <property type="entry name" value="AMP-dep_synth/lig_dom"/>
</dbReference>
<proteinExistence type="inferred from homology"/>
<dbReference type="NCBIfam" id="NF001208">
    <property type="entry name" value="PRK00174.1"/>
    <property type="match status" value="1"/>
</dbReference>
<accession>W7EKF2</accession>
<feature type="domain" description="AMP-binding enzyme C-terminal" evidence="8">
    <location>
        <begin position="535"/>
        <end position="613"/>
    </location>
</feature>
<protein>
    <recommendedName>
        <fullName evidence="5">Acetyl-coenzyme A synthetase</fullName>
        <ecNumber evidence="5">6.2.1.1</ecNumber>
    </recommendedName>
</protein>
<dbReference type="Pfam" id="PF16177">
    <property type="entry name" value="ACAS_N"/>
    <property type="match status" value="1"/>
</dbReference>
<dbReference type="OrthoDB" id="1706066at2759"/>
<evidence type="ECO:0000313" key="11">
    <source>
        <dbReference type="Proteomes" id="UP000054337"/>
    </source>
</evidence>
<dbReference type="HOGENOM" id="CLU_000022_3_6_1"/>
<dbReference type="Pfam" id="PF00501">
    <property type="entry name" value="AMP-binding"/>
    <property type="match status" value="1"/>
</dbReference>
<evidence type="ECO:0000256" key="1">
    <source>
        <dbReference type="ARBA" id="ARBA00006432"/>
    </source>
</evidence>
<feature type="domain" description="Acetyl-coenzyme A synthetase N-terminal" evidence="9">
    <location>
        <begin position="39"/>
        <end position="95"/>
    </location>
</feature>
<dbReference type="GO" id="GO:0016208">
    <property type="term" value="F:AMP binding"/>
    <property type="evidence" value="ECO:0007669"/>
    <property type="project" value="InterPro"/>
</dbReference>
<dbReference type="InterPro" id="IPR032387">
    <property type="entry name" value="ACAS_N"/>
</dbReference>
<dbReference type="PANTHER" id="PTHR24095:SF14">
    <property type="entry name" value="ACETYL-COENZYME A SYNTHETASE 1"/>
    <property type="match status" value="1"/>
</dbReference>
<dbReference type="Gene3D" id="3.40.50.12780">
    <property type="entry name" value="N-terminal domain of ligase-like"/>
    <property type="match status" value="1"/>
</dbReference>
<dbReference type="Gene3D" id="3.30.300.30">
    <property type="match status" value="1"/>
</dbReference>
<dbReference type="AlphaFoldDB" id="W7EKF2"/>
<evidence type="ECO:0000256" key="6">
    <source>
        <dbReference type="SAM" id="MobiDB-lite"/>
    </source>
</evidence>
<comment type="catalytic activity">
    <reaction evidence="5">
        <text>acetate + ATP + CoA = acetyl-CoA + AMP + diphosphate</text>
        <dbReference type="Rhea" id="RHEA:23176"/>
        <dbReference type="ChEBI" id="CHEBI:30089"/>
        <dbReference type="ChEBI" id="CHEBI:30616"/>
        <dbReference type="ChEBI" id="CHEBI:33019"/>
        <dbReference type="ChEBI" id="CHEBI:57287"/>
        <dbReference type="ChEBI" id="CHEBI:57288"/>
        <dbReference type="ChEBI" id="CHEBI:456215"/>
        <dbReference type="EC" id="6.2.1.1"/>
    </reaction>
</comment>
<keyword evidence="3 5" id="KW-0547">Nucleotide-binding</keyword>
<keyword evidence="2 5" id="KW-0436">Ligase</keyword>
<dbReference type="InterPro" id="IPR025110">
    <property type="entry name" value="AMP-bd_C"/>
</dbReference>
<sequence>MSSLRTDNKTTPRASTIQVPPELHRRHPSKPHITGISHYQSLYSASIRNSDLFWSKLARELLDWDNDFQTACSGDFANGDTAWFPEGRLNASYNCVDRHALRTPSKPAIIYEEDAGGETRVITYSELLWSVCKLSYVLQDMEVSKGDTVTIYMPMVPEALIAMLACARIGAVHSVVFAGFSAEALEGRILDAKSKLIITSDEARRAGKTIPMKSVVDQALSSCPGVTGCLVFKRTGITPTPWTPSRDRWWHEEVQKWPDYMAPEDLLAEHPLFLLYTSGSTGKPKGLMHTTAGYLLGAAATTKYVLDLHEQDVFFCAGDIGWITGHTYMCYGPLLLGSTTIVCEGTPTFPSPSRYWNTIEKHNVTHFYTAPTVLRLLKKAGSEPSSEQVSKVRVLGSIGEPIAPEVWLWYYESTYFQTETGCHALAPLAGVTPTKPGCASVPFFGIDPVLLDPFTGSEIVGCNKEGYLAFRQPWPSMARSVWGDHSRFIETYFSQYKGYYLTGDGAYRDSEGDYWICGRIDDVINVSGHRLSTAELEAALLEHPAVSEAAVVGVPDEMTGQALLCFVSVKDSHKHDSTLNVTAKSHIRKAIGGFAAPKFFIVVSDIPKTRSGKIMRRILRKIFEGEKENFGDVSTLINPASIQTVVEEVEAFKKASMFT</sequence>
<dbReference type="InterPro" id="IPR045851">
    <property type="entry name" value="AMP-bd_C_sf"/>
</dbReference>
<dbReference type="GO" id="GO:0003987">
    <property type="term" value="F:acetate-CoA ligase activity"/>
    <property type="evidence" value="ECO:0007669"/>
    <property type="project" value="UniProtKB-UniRule"/>
</dbReference>
<dbReference type="NCBIfam" id="TIGR02188">
    <property type="entry name" value="Ac_CoA_lig_AcsA"/>
    <property type="match status" value="1"/>
</dbReference>
<dbReference type="Proteomes" id="UP000054337">
    <property type="component" value="Unassembled WGS sequence"/>
</dbReference>
<dbReference type="GO" id="GO:0019427">
    <property type="term" value="P:acetyl-CoA biosynthetic process from acetate"/>
    <property type="evidence" value="ECO:0007669"/>
    <property type="project" value="InterPro"/>
</dbReference>
<evidence type="ECO:0000256" key="3">
    <source>
        <dbReference type="ARBA" id="ARBA00022741"/>
    </source>
</evidence>
<dbReference type="PANTHER" id="PTHR24095">
    <property type="entry name" value="ACETYL-COENZYME A SYNTHETASE"/>
    <property type="match status" value="1"/>
</dbReference>
<evidence type="ECO:0000256" key="2">
    <source>
        <dbReference type="ARBA" id="ARBA00022598"/>
    </source>
</evidence>
<evidence type="ECO:0000259" key="9">
    <source>
        <dbReference type="Pfam" id="PF16177"/>
    </source>
</evidence>
<dbReference type="InterPro" id="IPR011904">
    <property type="entry name" value="Ac_CoA_lig"/>
</dbReference>
<dbReference type="GO" id="GO:0005829">
    <property type="term" value="C:cytosol"/>
    <property type="evidence" value="ECO:0007669"/>
    <property type="project" value="TreeGrafter"/>
</dbReference>
<feature type="compositionally biased region" description="Basic and acidic residues" evidence="6">
    <location>
        <begin position="1"/>
        <end position="10"/>
    </location>
</feature>
<dbReference type="SUPFAM" id="SSF56801">
    <property type="entry name" value="Acetyl-CoA synthetase-like"/>
    <property type="match status" value="1"/>
</dbReference>
<dbReference type="PROSITE" id="PS00455">
    <property type="entry name" value="AMP_BINDING"/>
    <property type="match status" value="1"/>
</dbReference>
<keyword evidence="4 5" id="KW-0067">ATP-binding</keyword>
<evidence type="ECO:0000256" key="4">
    <source>
        <dbReference type="ARBA" id="ARBA00022840"/>
    </source>
</evidence>
<dbReference type="EMBL" id="KI968762">
    <property type="protein sequence ID" value="EUN24777.1"/>
    <property type="molecule type" value="Genomic_DNA"/>
</dbReference>